<proteinExistence type="predicted"/>
<reference evidence="2 3" key="1">
    <citation type="journal article" date="2015" name="Nature">
        <title>rRNA introns, odd ribosomes, and small enigmatic genomes across a large radiation of phyla.</title>
        <authorList>
            <person name="Brown C.T."/>
            <person name="Hug L.A."/>
            <person name="Thomas B.C."/>
            <person name="Sharon I."/>
            <person name="Castelle C.J."/>
            <person name="Singh A."/>
            <person name="Wilkins M.J."/>
            <person name="Williams K.H."/>
            <person name="Banfield J.F."/>
        </authorList>
    </citation>
    <scope>NUCLEOTIDE SEQUENCE [LARGE SCALE GENOMIC DNA]</scope>
</reference>
<dbReference type="InterPro" id="IPR001509">
    <property type="entry name" value="Epimerase_deHydtase"/>
</dbReference>
<dbReference type="PATRIC" id="fig|1618615.3.peg.196"/>
<dbReference type="AlphaFoldDB" id="A0A0G0Z7L4"/>
<feature type="domain" description="NAD-dependent epimerase/dehydratase" evidence="1">
    <location>
        <begin position="3"/>
        <end position="236"/>
    </location>
</feature>
<dbReference type="SUPFAM" id="SSF51735">
    <property type="entry name" value="NAD(P)-binding Rossmann-fold domains"/>
    <property type="match status" value="1"/>
</dbReference>
<sequence>MRVIVTGGAGFIGSHLVDALIERGDEVLVIDNLSTGKRENINPRARFFKRDICRFWSMRSLFESVDYVFHLAALARVLISRENPYETHKVNVDGTVNVLWASVCAEVKKVIYSSSSSVYGPQATLPLKEEMIPAPISPYGDQKLYDERCCRAFTEAYGLRVTCLRYFNVYGRRQSDDSQYSSVIGKFLKNNQGRKLSVIYDGNQSRDFTHVSDVVIANILAMESPRTGLGEAINIGAGNGVSINQLAQMIGGLYTHEGPRPGDIKHSLADISKAKELLDWKPRISLNEGITQLKKLYGIV</sequence>
<evidence type="ECO:0000313" key="3">
    <source>
        <dbReference type="Proteomes" id="UP000033986"/>
    </source>
</evidence>
<dbReference type="Gene3D" id="3.40.50.720">
    <property type="entry name" value="NAD(P)-binding Rossmann-like Domain"/>
    <property type="match status" value="1"/>
</dbReference>
<dbReference type="Proteomes" id="UP000033986">
    <property type="component" value="Unassembled WGS sequence"/>
</dbReference>
<name>A0A0G0Z7L4_9BACT</name>
<dbReference type="Pfam" id="PF01370">
    <property type="entry name" value="Epimerase"/>
    <property type="match status" value="1"/>
</dbReference>
<dbReference type="EMBL" id="LCDB01000006">
    <property type="protein sequence ID" value="KKS44594.1"/>
    <property type="molecule type" value="Genomic_DNA"/>
</dbReference>
<evidence type="ECO:0000313" key="2">
    <source>
        <dbReference type="EMBL" id="KKS44594.1"/>
    </source>
</evidence>
<organism evidence="2 3">
    <name type="scientific">Candidatus Azambacteria bacterium GW2011_GWB1_42_17</name>
    <dbReference type="NCBI Taxonomy" id="1618615"/>
    <lineage>
        <taxon>Bacteria</taxon>
        <taxon>Candidatus Azamiibacteriota</taxon>
    </lineage>
</organism>
<gene>
    <name evidence="2" type="ORF">UV07_C0006G0016</name>
</gene>
<dbReference type="PANTHER" id="PTHR43245:SF13">
    <property type="entry name" value="UDP-D-APIOSE_UDP-D-XYLOSE SYNTHASE 2"/>
    <property type="match status" value="1"/>
</dbReference>
<comment type="caution">
    <text evidence="2">The sequence shown here is derived from an EMBL/GenBank/DDBJ whole genome shotgun (WGS) entry which is preliminary data.</text>
</comment>
<dbReference type="Gene3D" id="3.90.25.10">
    <property type="entry name" value="UDP-galactose 4-epimerase, domain 1"/>
    <property type="match status" value="1"/>
</dbReference>
<protein>
    <submittedName>
        <fullName evidence="2">NAD-dependent epimerase/dehydratase</fullName>
    </submittedName>
</protein>
<dbReference type="PANTHER" id="PTHR43245">
    <property type="entry name" value="BIFUNCTIONAL POLYMYXIN RESISTANCE PROTEIN ARNA"/>
    <property type="match status" value="1"/>
</dbReference>
<evidence type="ECO:0000259" key="1">
    <source>
        <dbReference type="Pfam" id="PF01370"/>
    </source>
</evidence>
<accession>A0A0G0Z7L4</accession>
<dbReference type="InterPro" id="IPR050177">
    <property type="entry name" value="Lipid_A_modif_metabolic_enz"/>
</dbReference>
<dbReference type="InterPro" id="IPR036291">
    <property type="entry name" value="NAD(P)-bd_dom_sf"/>
</dbReference>